<dbReference type="OrthoDB" id="195113at2"/>
<dbReference type="AlphaFoldDB" id="A0A372NS33"/>
<dbReference type="SUPFAM" id="SSF53597">
    <property type="entry name" value="Dihydrofolate reductase-like"/>
    <property type="match status" value="1"/>
</dbReference>
<dbReference type="PANTHER" id="PTHR38011:SF11">
    <property type="entry name" value="2,5-DIAMINO-6-RIBOSYLAMINO-4(3H)-PYRIMIDINONE 5'-PHOSPHATE REDUCTASE"/>
    <property type="match status" value="1"/>
</dbReference>
<proteinExistence type="predicted"/>
<dbReference type="Gene3D" id="3.40.430.10">
    <property type="entry name" value="Dihydrofolate Reductase, subunit A"/>
    <property type="match status" value="1"/>
</dbReference>
<keyword evidence="3" id="KW-1185">Reference proteome</keyword>
<dbReference type="InterPro" id="IPR002734">
    <property type="entry name" value="RibDG_C"/>
</dbReference>
<dbReference type="GO" id="GO:0009231">
    <property type="term" value="P:riboflavin biosynthetic process"/>
    <property type="evidence" value="ECO:0007669"/>
    <property type="project" value="InterPro"/>
</dbReference>
<dbReference type="RefSeq" id="WP_117391804.1">
    <property type="nucleotide sequence ID" value="NZ_QWDC01000002.1"/>
</dbReference>
<protein>
    <submittedName>
        <fullName evidence="2">Dihydrofolate reductase</fullName>
    </submittedName>
</protein>
<accession>A0A372NS33</accession>
<name>A0A372NS33_9SPHI</name>
<dbReference type="InterPro" id="IPR024072">
    <property type="entry name" value="DHFR-like_dom_sf"/>
</dbReference>
<dbReference type="Proteomes" id="UP000264217">
    <property type="component" value="Unassembled WGS sequence"/>
</dbReference>
<dbReference type="PANTHER" id="PTHR38011">
    <property type="entry name" value="DIHYDROFOLATE REDUCTASE FAMILY PROTEIN (AFU_ORTHOLOGUE AFUA_8G06820)"/>
    <property type="match status" value="1"/>
</dbReference>
<comment type="caution">
    <text evidence="2">The sequence shown here is derived from an EMBL/GenBank/DDBJ whole genome shotgun (WGS) entry which is preliminary data.</text>
</comment>
<dbReference type="GO" id="GO:0008703">
    <property type="term" value="F:5-amino-6-(5-phosphoribosylamino)uracil reductase activity"/>
    <property type="evidence" value="ECO:0007669"/>
    <property type="project" value="InterPro"/>
</dbReference>
<dbReference type="EMBL" id="QWDC01000002">
    <property type="protein sequence ID" value="RFZ92093.1"/>
    <property type="molecule type" value="Genomic_DNA"/>
</dbReference>
<evidence type="ECO:0000313" key="2">
    <source>
        <dbReference type="EMBL" id="RFZ92093.1"/>
    </source>
</evidence>
<reference evidence="2 3" key="1">
    <citation type="submission" date="2018-08" db="EMBL/GenBank/DDBJ databases">
        <title>Mucilaginibacter sp. MYSH2.</title>
        <authorList>
            <person name="Seo T."/>
        </authorList>
    </citation>
    <scope>NUCLEOTIDE SEQUENCE [LARGE SCALE GENOMIC DNA]</scope>
    <source>
        <strain evidence="2 3">MYSH2</strain>
    </source>
</reference>
<feature type="domain" description="Bacterial bifunctional deaminase-reductase C-terminal" evidence="1">
    <location>
        <begin position="3"/>
        <end position="178"/>
    </location>
</feature>
<gene>
    <name evidence="2" type="ORF">D0C36_11650</name>
</gene>
<dbReference type="Pfam" id="PF01872">
    <property type="entry name" value="RibD_C"/>
    <property type="match status" value="1"/>
</dbReference>
<evidence type="ECO:0000313" key="3">
    <source>
        <dbReference type="Proteomes" id="UP000264217"/>
    </source>
</evidence>
<dbReference type="InterPro" id="IPR050765">
    <property type="entry name" value="Riboflavin_Biosynth_HTPR"/>
</dbReference>
<evidence type="ECO:0000259" key="1">
    <source>
        <dbReference type="Pfam" id="PF01872"/>
    </source>
</evidence>
<organism evidence="2 3">
    <name type="scientific">Mucilaginibacter conchicola</name>
    <dbReference type="NCBI Taxonomy" id="2303333"/>
    <lineage>
        <taxon>Bacteria</taxon>
        <taxon>Pseudomonadati</taxon>
        <taxon>Bacteroidota</taxon>
        <taxon>Sphingobacteriia</taxon>
        <taxon>Sphingobacteriales</taxon>
        <taxon>Sphingobacteriaceae</taxon>
        <taxon>Mucilaginibacter</taxon>
    </lineage>
</organism>
<sequence>MKKLKLQMQISVDGFVAGPNGEMDWLTWNWDEQLKSYVGDLTASIDTIVMGRKLAQGFIPVWKERLADSQMGDFARTMVETPKYVFTKTLTENPWEFTELAAGDIVEEVNNLKADEGKDIIVYGGAGFVSALIKHNLIDEYHLFVNPAAIGKGMPIFNALEDRLTLKLEEAKQFECGVSVLRYSPAK</sequence>